<evidence type="ECO:0000256" key="2">
    <source>
        <dbReference type="ARBA" id="ARBA00005675"/>
    </source>
</evidence>
<dbReference type="PANTHER" id="PTHR43294:SF20">
    <property type="entry name" value="P-TYPE ATPASE"/>
    <property type="match status" value="1"/>
</dbReference>
<feature type="transmembrane region" description="Helical" evidence="13">
    <location>
        <begin position="749"/>
        <end position="773"/>
    </location>
</feature>
<comment type="similarity">
    <text evidence="2">Belongs to the cation transport ATPase (P-type) (TC 3.A.3) family. Type IIA subfamily.</text>
</comment>
<dbReference type="InterPro" id="IPR050510">
    <property type="entry name" value="Cation_transp_ATPase_P-type"/>
</dbReference>
<evidence type="ECO:0000256" key="13">
    <source>
        <dbReference type="SAM" id="Phobius"/>
    </source>
</evidence>
<dbReference type="InterPro" id="IPR004014">
    <property type="entry name" value="ATPase_P-typ_cation-transptr_N"/>
</dbReference>
<dbReference type="InterPro" id="IPR006068">
    <property type="entry name" value="ATPase_P-typ_cation-transptr_C"/>
</dbReference>
<comment type="subcellular location">
    <subcellularLocation>
        <location evidence="1">Cell membrane</location>
        <topology evidence="1">Multi-pass membrane protein</topology>
    </subcellularLocation>
</comment>
<protein>
    <submittedName>
        <fullName evidence="15">Carbonate dehydratase</fullName>
    </submittedName>
</protein>
<dbReference type="SUPFAM" id="SSF81665">
    <property type="entry name" value="Calcium ATPase, transmembrane domain M"/>
    <property type="match status" value="1"/>
</dbReference>
<dbReference type="InterPro" id="IPR059000">
    <property type="entry name" value="ATPase_P-type_domA"/>
</dbReference>
<accession>A0A1Y0HZC9</accession>
<evidence type="ECO:0000256" key="7">
    <source>
        <dbReference type="ARBA" id="ARBA00022842"/>
    </source>
</evidence>
<feature type="transmembrane region" description="Helical" evidence="13">
    <location>
        <begin position="848"/>
        <end position="870"/>
    </location>
</feature>
<organism evidence="15 16">
    <name type="scientific">Cellulosimicrobium cellulans</name>
    <name type="common">Arthrobacter luteus</name>
    <dbReference type="NCBI Taxonomy" id="1710"/>
    <lineage>
        <taxon>Bacteria</taxon>
        <taxon>Bacillati</taxon>
        <taxon>Actinomycetota</taxon>
        <taxon>Actinomycetes</taxon>
        <taxon>Micrococcales</taxon>
        <taxon>Promicromonosporaceae</taxon>
        <taxon>Cellulosimicrobium</taxon>
    </lineage>
</organism>
<evidence type="ECO:0000256" key="6">
    <source>
        <dbReference type="ARBA" id="ARBA00022840"/>
    </source>
</evidence>
<comment type="catalytic activity">
    <reaction evidence="11">
        <text>ATP + H2O = ADP + phosphate + H(+)</text>
        <dbReference type="Rhea" id="RHEA:13065"/>
        <dbReference type="ChEBI" id="CHEBI:15377"/>
        <dbReference type="ChEBI" id="CHEBI:15378"/>
        <dbReference type="ChEBI" id="CHEBI:30616"/>
        <dbReference type="ChEBI" id="CHEBI:43474"/>
        <dbReference type="ChEBI" id="CHEBI:456216"/>
    </reaction>
</comment>
<sequence length="971" mass="102613">MGSAPDAAPTPATTDSSTSAGTAERPPDVPWSRPPDEVLAELGTDAGGLSNADAATRLAEVGPNRLPPPQRDPLWKRVLVHFDDVLIYILLVSAVLKAILGDWVDFTVILAVAVINAAIGFIQEGRAESALEGIRNMLSVHAEVRRDGAWARVDADDVVPGDVVRVRSGDRVPADVRLIQATNLRVEESALTGESVAAAKKVDAVGADAGVGDRSSMLFSSTLVAAGQGVGVVTATGTATEIGRIQTMISEVRSLATPLTRQLDRFGKLLAVLILAMAVVMVIIGRVFHDFTVPELISASIGFAVAAVPEGLPALVTITLALGVQQMARRRAITRKLPAVETLGSVTTICSDKTGTLTKNEMTARTVRTSGRTFAVAGAGYAPVGDVTVPDDASNPGPADAPGAAGDPGDGPASGTRHADLADDRDLAALATVMMLCNDARIVPDESDADGWRLVGEPTEGALRTLGMKAGVDPTGWRRVAVVPFESENKFMATLDADPDGALHVHVKGAPDRVLDRCATQVAEDGGTEPLDRAFWDAQIDALGGRGLRVLAAARRTAADGTADLDVDDVADGLELCGLVGIVDPPRPEAIEAIAECRDAGIRVKMITGDHAGTALAIGREMGIVDPHDETGATAAPDVLTGPELEEMSTERLRQVVRDVDVYARTSPEHKIRIVSALQSHGEVVAMTGDGVNDAPALTQADVGVAMGIKGTEATKEAAEVVLADDNFATIERAVKEGRRIYDNIRKSVLFLLPTNGAQSLVILVAVLFGLTLPLQPVQVLWINMITAVTLSLALAYEKAEPDVMRRAPRDPKASILDGAYVRRILLVSLLIGGATILLFYVERAQGVPIAEAQTTAVTMLALGQLAYLFNCRFLDRSSLTLDVLRGNRVIWISAATLLALQAVFVYAPFMHSWFDSAPIDLAEWGKTLGLALVVFLLVEAIKWVGRRWTARDHVPALVERHDAGQRAVQG</sequence>
<evidence type="ECO:0000256" key="4">
    <source>
        <dbReference type="ARBA" id="ARBA00022692"/>
    </source>
</evidence>
<dbReference type="SFLD" id="SFLDG00002">
    <property type="entry name" value="C1.7:_P-type_atpase_like"/>
    <property type="match status" value="1"/>
</dbReference>
<evidence type="ECO:0000256" key="11">
    <source>
        <dbReference type="ARBA" id="ARBA00049360"/>
    </source>
</evidence>
<dbReference type="InterPro" id="IPR001757">
    <property type="entry name" value="P_typ_ATPase"/>
</dbReference>
<dbReference type="GO" id="GO:0005524">
    <property type="term" value="F:ATP binding"/>
    <property type="evidence" value="ECO:0007669"/>
    <property type="project" value="UniProtKB-KW"/>
</dbReference>
<evidence type="ECO:0000313" key="16">
    <source>
        <dbReference type="Proteomes" id="UP000196228"/>
    </source>
</evidence>
<dbReference type="PROSITE" id="PS00154">
    <property type="entry name" value="ATPASE_E1_E2"/>
    <property type="match status" value="1"/>
</dbReference>
<dbReference type="NCBIfam" id="TIGR01494">
    <property type="entry name" value="ATPase_P-type"/>
    <property type="match status" value="2"/>
</dbReference>
<dbReference type="InterPro" id="IPR036412">
    <property type="entry name" value="HAD-like_sf"/>
</dbReference>
<dbReference type="FunFam" id="2.70.150.10:FF:000160">
    <property type="entry name" value="Sarcoplasmic/endoplasmic reticulum calcium ATPase 1"/>
    <property type="match status" value="1"/>
</dbReference>
<keyword evidence="9 13" id="KW-1133">Transmembrane helix</keyword>
<dbReference type="GO" id="GO:0036376">
    <property type="term" value="P:sodium ion export across plasma membrane"/>
    <property type="evidence" value="ECO:0007669"/>
    <property type="project" value="TreeGrafter"/>
</dbReference>
<feature type="transmembrane region" description="Helical" evidence="13">
    <location>
        <begin position="301"/>
        <end position="324"/>
    </location>
</feature>
<reference evidence="15 16" key="1">
    <citation type="submission" date="2017-05" db="EMBL/GenBank/DDBJ databases">
        <authorList>
            <person name="Song R."/>
            <person name="Chenine A.L."/>
            <person name="Ruprecht R.M."/>
        </authorList>
    </citation>
    <scope>NUCLEOTIDE SEQUENCE [LARGE SCALE GENOMIC DNA]</scope>
    <source>
        <strain evidence="15 16">PSBB019</strain>
    </source>
</reference>
<feature type="transmembrane region" description="Helical" evidence="13">
    <location>
        <begin position="928"/>
        <end position="946"/>
    </location>
</feature>
<evidence type="ECO:0000313" key="15">
    <source>
        <dbReference type="EMBL" id="ARU53350.1"/>
    </source>
</evidence>
<keyword evidence="8" id="KW-1278">Translocase</keyword>
<dbReference type="GO" id="GO:0016887">
    <property type="term" value="F:ATP hydrolysis activity"/>
    <property type="evidence" value="ECO:0007669"/>
    <property type="project" value="InterPro"/>
</dbReference>
<name>A0A1Y0HZC9_CELCE</name>
<dbReference type="AlphaFoldDB" id="A0A1Y0HZC9"/>
<evidence type="ECO:0000256" key="9">
    <source>
        <dbReference type="ARBA" id="ARBA00022989"/>
    </source>
</evidence>
<dbReference type="SFLD" id="SFLDS00003">
    <property type="entry name" value="Haloacid_Dehalogenase"/>
    <property type="match status" value="1"/>
</dbReference>
<dbReference type="Gene3D" id="2.70.150.10">
    <property type="entry name" value="Calcium-transporting ATPase, cytoplasmic transduction domain A"/>
    <property type="match status" value="1"/>
</dbReference>
<dbReference type="GO" id="GO:0005391">
    <property type="term" value="F:P-type sodium:potassium-exchanging transporter activity"/>
    <property type="evidence" value="ECO:0007669"/>
    <property type="project" value="TreeGrafter"/>
</dbReference>
<dbReference type="Pfam" id="PF00122">
    <property type="entry name" value="E1-E2_ATPase"/>
    <property type="match status" value="1"/>
</dbReference>
<dbReference type="SUPFAM" id="SSF81660">
    <property type="entry name" value="Metal cation-transporting ATPase, ATP-binding domain N"/>
    <property type="match status" value="1"/>
</dbReference>
<dbReference type="Gene3D" id="3.40.1110.10">
    <property type="entry name" value="Calcium-transporting ATPase, cytoplasmic domain N"/>
    <property type="match status" value="1"/>
</dbReference>
<feature type="compositionally biased region" description="Low complexity" evidence="12">
    <location>
        <begin position="1"/>
        <end position="23"/>
    </location>
</feature>
<dbReference type="OrthoDB" id="9814270at2"/>
<dbReference type="GO" id="GO:1902600">
    <property type="term" value="P:proton transmembrane transport"/>
    <property type="evidence" value="ECO:0007669"/>
    <property type="project" value="TreeGrafter"/>
</dbReference>
<dbReference type="GO" id="GO:1990573">
    <property type="term" value="P:potassium ion import across plasma membrane"/>
    <property type="evidence" value="ECO:0007669"/>
    <property type="project" value="TreeGrafter"/>
</dbReference>
<dbReference type="GO" id="GO:0006883">
    <property type="term" value="P:intracellular sodium ion homeostasis"/>
    <property type="evidence" value="ECO:0007669"/>
    <property type="project" value="TreeGrafter"/>
</dbReference>
<evidence type="ECO:0000259" key="14">
    <source>
        <dbReference type="SMART" id="SM00831"/>
    </source>
</evidence>
<dbReference type="Pfam" id="PF13246">
    <property type="entry name" value="Cation_ATPase"/>
    <property type="match status" value="1"/>
</dbReference>
<proteinExistence type="inferred from homology"/>
<evidence type="ECO:0000256" key="3">
    <source>
        <dbReference type="ARBA" id="ARBA00022553"/>
    </source>
</evidence>
<evidence type="ECO:0000256" key="8">
    <source>
        <dbReference type="ARBA" id="ARBA00022967"/>
    </source>
</evidence>
<dbReference type="SFLD" id="SFLDF00027">
    <property type="entry name" value="p-type_atpase"/>
    <property type="match status" value="1"/>
</dbReference>
<keyword evidence="7" id="KW-0460">Magnesium</keyword>
<dbReference type="PANTHER" id="PTHR43294">
    <property type="entry name" value="SODIUM/POTASSIUM-TRANSPORTING ATPASE SUBUNIT ALPHA"/>
    <property type="match status" value="1"/>
</dbReference>
<keyword evidence="10 13" id="KW-0472">Membrane</keyword>
<dbReference type="KEGG" id="cceu:CBR64_19875"/>
<keyword evidence="4 13" id="KW-0812">Transmembrane</keyword>
<dbReference type="GO" id="GO:0005886">
    <property type="term" value="C:plasma membrane"/>
    <property type="evidence" value="ECO:0007669"/>
    <property type="project" value="UniProtKB-SubCell"/>
</dbReference>
<dbReference type="Gene3D" id="1.20.1110.10">
    <property type="entry name" value="Calcium-transporting ATPase, transmembrane domain"/>
    <property type="match status" value="1"/>
</dbReference>
<evidence type="ECO:0000256" key="1">
    <source>
        <dbReference type="ARBA" id="ARBA00004651"/>
    </source>
</evidence>
<keyword evidence="3" id="KW-0597">Phosphoprotein</keyword>
<dbReference type="SUPFAM" id="SSF81653">
    <property type="entry name" value="Calcium ATPase, transduction domain A"/>
    <property type="match status" value="1"/>
</dbReference>
<feature type="transmembrane region" description="Helical" evidence="13">
    <location>
        <begin position="821"/>
        <end position="842"/>
    </location>
</feature>
<evidence type="ECO:0000256" key="5">
    <source>
        <dbReference type="ARBA" id="ARBA00022741"/>
    </source>
</evidence>
<dbReference type="PRINTS" id="PR00120">
    <property type="entry name" value="HATPASE"/>
</dbReference>
<dbReference type="Proteomes" id="UP000196228">
    <property type="component" value="Chromosome"/>
</dbReference>
<keyword evidence="6" id="KW-0067">ATP-binding</keyword>
<feature type="transmembrane region" description="Helical" evidence="13">
    <location>
        <begin position="890"/>
        <end position="908"/>
    </location>
</feature>
<dbReference type="PRINTS" id="PR00119">
    <property type="entry name" value="CATATPASE"/>
</dbReference>
<dbReference type="RefSeq" id="WP_087472265.1">
    <property type="nucleotide sequence ID" value="NZ_CP021383.1"/>
</dbReference>
<dbReference type="Pfam" id="PF00690">
    <property type="entry name" value="Cation_ATPase_N"/>
    <property type="match status" value="1"/>
</dbReference>
<dbReference type="InterPro" id="IPR008250">
    <property type="entry name" value="ATPase_P-typ_transduc_dom_A_sf"/>
</dbReference>
<dbReference type="InterPro" id="IPR023299">
    <property type="entry name" value="ATPase_P-typ_cyto_dom_N"/>
</dbReference>
<evidence type="ECO:0000256" key="10">
    <source>
        <dbReference type="ARBA" id="ARBA00023136"/>
    </source>
</evidence>
<dbReference type="InterPro" id="IPR023214">
    <property type="entry name" value="HAD_sf"/>
</dbReference>
<dbReference type="InterPro" id="IPR044492">
    <property type="entry name" value="P_typ_ATPase_HD_dom"/>
</dbReference>
<feature type="region of interest" description="Disordered" evidence="12">
    <location>
        <begin position="1"/>
        <end position="37"/>
    </location>
</feature>
<feature type="transmembrane region" description="Helical" evidence="13">
    <location>
        <begin position="779"/>
        <end position="800"/>
    </location>
</feature>
<gene>
    <name evidence="15" type="ORF">CBR64_19875</name>
</gene>
<dbReference type="InterPro" id="IPR018303">
    <property type="entry name" value="ATPase_P-typ_P_site"/>
</dbReference>
<dbReference type="GO" id="GO:0030007">
    <property type="term" value="P:intracellular potassium ion homeostasis"/>
    <property type="evidence" value="ECO:0007669"/>
    <property type="project" value="TreeGrafter"/>
</dbReference>
<evidence type="ECO:0000256" key="12">
    <source>
        <dbReference type="SAM" id="MobiDB-lite"/>
    </source>
</evidence>
<dbReference type="Gene3D" id="3.40.50.1000">
    <property type="entry name" value="HAD superfamily/HAD-like"/>
    <property type="match status" value="1"/>
</dbReference>
<dbReference type="InterPro" id="IPR023298">
    <property type="entry name" value="ATPase_P-typ_TM_dom_sf"/>
</dbReference>
<feature type="transmembrane region" description="Helical" evidence="13">
    <location>
        <begin position="106"/>
        <end position="122"/>
    </location>
</feature>
<feature type="compositionally biased region" description="Low complexity" evidence="12">
    <location>
        <begin position="390"/>
        <end position="415"/>
    </location>
</feature>
<dbReference type="SMART" id="SM00831">
    <property type="entry name" value="Cation_ATPase_N"/>
    <property type="match status" value="1"/>
</dbReference>
<dbReference type="SUPFAM" id="SSF56784">
    <property type="entry name" value="HAD-like"/>
    <property type="match status" value="1"/>
</dbReference>
<dbReference type="FunFam" id="3.40.50.1000:FF:000028">
    <property type="entry name" value="Calcium-transporting P-type ATPase, putative"/>
    <property type="match status" value="1"/>
</dbReference>
<feature type="region of interest" description="Disordered" evidence="12">
    <location>
        <begin position="387"/>
        <end position="419"/>
    </location>
</feature>
<dbReference type="Pfam" id="PF00689">
    <property type="entry name" value="Cation_ATPase_C"/>
    <property type="match status" value="1"/>
</dbReference>
<feature type="domain" description="Cation-transporting P-type ATPase N-terminal" evidence="14">
    <location>
        <begin position="29"/>
        <end position="102"/>
    </location>
</feature>
<keyword evidence="5" id="KW-0547">Nucleotide-binding</keyword>
<feature type="transmembrane region" description="Helical" evidence="13">
    <location>
        <begin position="269"/>
        <end position="289"/>
    </location>
</feature>
<dbReference type="EMBL" id="CP021383">
    <property type="protein sequence ID" value="ARU53350.1"/>
    <property type="molecule type" value="Genomic_DNA"/>
</dbReference>